<dbReference type="SUPFAM" id="SSF56524">
    <property type="entry name" value="Oxidoreductase molybdopterin-binding domain"/>
    <property type="match status" value="1"/>
</dbReference>
<dbReference type="InterPro" id="IPR036374">
    <property type="entry name" value="OxRdtase_Mopterin-bd_sf"/>
</dbReference>
<sequence>MKILFLFALTFLNLFAYSLNIQGDIKEPYSLDEKEFNLLTHTTLKDVSVVCASGEEKQKPKDLNGVLLMDLVQKAKVAIKSKKKLNQIVVLAKATDDYAVAFSYNEIFNTDIGNSVIVVYENNSFSLYSKKDFLTGPRHVYYLNEIKIKLIE</sequence>
<evidence type="ECO:0000313" key="2">
    <source>
        <dbReference type="Proteomes" id="UP000290172"/>
    </source>
</evidence>
<evidence type="ECO:0008006" key="3">
    <source>
        <dbReference type="Google" id="ProtNLM"/>
    </source>
</evidence>
<dbReference type="RefSeq" id="WP_128978972.1">
    <property type="nucleotide sequence ID" value="NZ_PDKJ01000002.1"/>
</dbReference>
<protein>
    <recommendedName>
        <fullName evidence="3">Oxidoreductase molybdopterin-binding domain-containing protein</fullName>
    </recommendedName>
</protein>
<dbReference type="EMBL" id="PDKJ01000002">
    <property type="protein sequence ID" value="RXJ69714.1"/>
    <property type="molecule type" value="Genomic_DNA"/>
</dbReference>
<name>A0A4Q0YIR2_9BACT</name>
<dbReference type="Proteomes" id="UP000290172">
    <property type="component" value="Unassembled WGS sequence"/>
</dbReference>
<accession>A0A4Q0YIR2</accession>
<organism evidence="1 2">
    <name type="scientific">Halarcobacter ebronensis</name>
    <dbReference type="NCBI Taxonomy" id="1462615"/>
    <lineage>
        <taxon>Bacteria</taxon>
        <taxon>Pseudomonadati</taxon>
        <taxon>Campylobacterota</taxon>
        <taxon>Epsilonproteobacteria</taxon>
        <taxon>Campylobacterales</taxon>
        <taxon>Arcobacteraceae</taxon>
        <taxon>Halarcobacter</taxon>
    </lineage>
</organism>
<dbReference type="AlphaFoldDB" id="A0A4Q0YIR2"/>
<reference evidence="1 2" key="1">
    <citation type="submission" date="2017-10" db="EMBL/GenBank/DDBJ databases">
        <title>Genomics of the genus Arcobacter.</title>
        <authorList>
            <person name="Perez-Cataluna A."/>
            <person name="Figueras M.J."/>
        </authorList>
    </citation>
    <scope>NUCLEOTIDE SEQUENCE [LARGE SCALE GENOMIC DNA]</scope>
    <source>
        <strain evidence="1 2">CECT 8993</strain>
    </source>
</reference>
<comment type="caution">
    <text evidence="1">The sequence shown here is derived from an EMBL/GenBank/DDBJ whole genome shotgun (WGS) entry which is preliminary data.</text>
</comment>
<proteinExistence type="predicted"/>
<gene>
    <name evidence="1" type="ORF">CRV08_03140</name>
</gene>
<evidence type="ECO:0000313" key="1">
    <source>
        <dbReference type="EMBL" id="RXJ69714.1"/>
    </source>
</evidence>